<dbReference type="EMBL" id="JAENIJ010000002">
    <property type="protein sequence ID" value="MBK1881086.1"/>
    <property type="molecule type" value="Genomic_DNA"/>
</dbReference>
<dbReference type="PANTHER" id="PTHR43580:SF2">
    <property type="entry name" value="CYTOKINE-LIKE NUCLEAR FACTOR N-PAC"/>
    <property type="match status" value="1"/>
</dbReference>
<feature type="domain" description="3-hydroxyisobutyrate dehydrogenase-like NAD-binding" evidence="5">
    <location>
        <begin position="155"/>
        <end position="275"/>
    </location>
</feature>
<dbReference type="Proteomes" id="UP000603141">
    <property type="component" value="Unassembled WGS sequence"/>
</dbReference>
<name>A0A934S5F1_9BACT</name>
<dbReference type="AlphaFoldDB" id="A0A934S5F1"/>
<accession>A0A934S5F1</accession>
<dbReference type="GO" id="GO:0050661">
    <property type="term" value="F:NADP binding"/>
    <property type="evidence" value="ECO:0007669"/>
    <property type="project" value="InterPro"/>
</dbReference>
<evidence type="ECO:0000256" key="2">
    <source>
        <dbReference type="ARBA" id="ARBA00023027"/>
    </source>
</evidence>
<comment type="caution">
    <text evidence="6">The sequence shown here is derived from an EMBL/GenBank/DDBJ whole genome shotgun (WGS) entry which is preliminary data.</text>
</comment>
<dbReference type="InterPro" id="IPR036291">
    <property type="entry name" value="NAD(P)-bd_dom_sf"/>
</dbReference>
<proteinExistence type="predicted"/>
<dbReference type="InterPro" id="IPR015815">
    <property type="entry name" value="HIBADH-related"/>
</dbReference>
<keyword evidence="1" id="KW-0560">Oxidoreductase</keyword>
<dbReference type="SUPFAM" id="SSF51735">
    <property type="entry name" value="NAD(P)-binding Rossmann-fold domains"/>
    <property type="match status" value="1"/>
</dbReference>
<sequence length="279" mass="29097">MKKAAVLGLGIIGSRASACLQNAGWEVACWNRTPKALPGEVATPEEAVRDAEIISIYLKDAPTVREIFARIAPELKPGQIVINHATIDLVTTLWLDNRCQELGCKFLDSPFTGSKNASAGGQLVYYLGGDEALIEQVTPYLQATSKSLLHCGKVGAGTVVKVATNLITASTVQALAEGLAVAVKHGVAADAFIDAVSQNASASVLAGMKLPAMASGDYDTHFSLENMLKDSKYALDLAGEAGIDAPGIKAVSTRMQALCDSGLGGLDFAAMAKPYLTDS</sequence>
<dbReference type="RefSeq" id="WP_200266934.1">
    <property type="nucleotide sequence ID" value="NZ_JAENIJ010000002.1"/>
</dbReference>
<evidence type="ECO:0000259" key="5">
    <source>
        <dbReference type="Pfam" id="PF14833"/>
    </source>
</evidence>
<dbReference type="GO" id="GO:0016491">
    <property type="term" value="F:oxidoreductase activity"/>
    <property type="evidence" value="ECO:0007669"/>
    <property type="project" value="UniProtKB-KW"/>
</dbReference>
<evidence type="ECO:0000313" key="7">
    <source>
        <dbReference type="Proteomes" id="UP000603141"/>
    </source>
</evidence>
<gene>
    <name evidence="6" type="ORF">JIN85_01595</name>
</gene>
<dbReference type="InterPro" id="IPR029154">
    <property type="entry name" value="HIBADH-like_NADP-bd"/>
</dbReference>
<evidence type="ECO:0000259" key="4">
    <source>
        <dbReference type="Pfam" id="PF03446"/>
    </source>
</evidence>
<dbReference type="InterPro" id="IPR013328">
    <property type="entry name" value="6PGD_dom2"/>
</dbReference>
<evidence type="ECO:0000256" key="3">
    <source>
        <dbReference type="PIRSR" id="PIRSR000103-1"/>
    </source>
</evidence>
<dbReference type="InterPro" id="IPR051265">
    <property type="entry name" value="HIBADH-related_NP60_sf"/>
</dbReference>
<organism evidence="6 7">
    <name type="scientific">Luteolibacter pohnpeiensis</name>
    <dbReference type="NCBI Taxonomy" id="454153"/>
    <lineage>
        <taxon>Bacteria</taxon>
        <taxon>Pseudomonadati</taxon>
        <taxon>Verrucomicrobiota</taxon>
        <taxon>Verrucomicrobiia</taxon>
        <taxon>Verrucomicrobiales</taxon>
        <taxon>Verrucomicrobiaceae</taxon>
        <taxon>Luteolibacter</taxon>
    </lineage>
</organism>
<feature type="active site" evidence="3">
    <location>
        <position position="161"/>
    </location>
</feature>
<reference evidence="6" key="1">
    <citation type="submission" date="2021-01" db="EMBL/GenBank/DDBJ databases">
        <title>Modified the classification status of verrucomicrobia.</title>
        <authorList>
            <person name="Feng X."/>
        </authorList>
    </citation>
    <scope>NUCLEOTIDE SEQUENCE</scope>
    <source>
        <strain evidence="6">KCTC 22041</strain>
    </source>
</reference>
<dbReference type="Pfam" id="PF03446">
    <property type="entry name" value="NAD_binding_2"/>
    <property type="match status" value="1"/>
</dbReference>
<dbReference type="PIRSF" id="PIRSF000103">
    <property type="entry name" value="HIBADH"/>
    <property type="match status" value="1"/>
</dbReference>
<dbReference type="Pfam" id="PF14833">
    <property type="entry name" value="NAD_binding_11"/>
    <property type="match status" value="1"/>
</dbReference>
<dbReference type="PANTHER" id="PTHR43580">
    <property type="entry name" value="OXIDOREDUCTASE GLYR1-RELATED"/>
    <property type="match status" value="1"/>
</dbReference>
<dbReference type="SUPFAM" id="SSF48179">
    <property type="entry name" value="6-phosphogluconate dehydrogenase C-terminal domain-like"/>
    <property type="match status" value="1"/>
</dbReference>
<dbReference type="GO" id="GO:0051287">
    <property type="term" value="F:NAD binding"/>
    <property type="evidence" value="ECO:0007669"/>
    <property type="project" value="InterPro"/>
</dbReference>
<dbReference type="InterPro" id="IPR006115">
    <property type="entry name" value="6PGDH_NADP-bd"/>
</dbReference>
<keyword evidence="2" id="KW-0520">NAD</keyword>
<evidence type="ECO:0000256" key="1">
    <source>
        <dbReference type="ARBA" id="ARBA00023002"/>
    </source>
</evidence>
<keyword evidence="7" id="KW-1185">Reference proteome</keyword>
<dbReference type="InterPro" id="IPR008927">
    <property type="entry name" value="6-PGluconate_DH-like_C_sf"/>
</dbReference>
<feature type="domain" description="6-phosphogluconate dehydrogenase NADP-binding" evidence="4">
    <location>
        <begin position="5"/>
        <end position="152"/>
    </location>
</feature>
<evidence type="ECO:0000313" key="6">
    <source>
        <dbReference type="EMBL" id="MBK1881086.1"/>
    </source>
</evidence>
<dbReference type="Gene3D" id="1.10.1040.10">
    <property type="entry name" value="N-(1-d-carboxylethyl)-l-norvaline Dehydrogenase, domain 2"/>
    <property type="match status" value="1"/>
</dbReference>
<protein>
    <submittedName>
        <fullName evidence="6">NAD(P)-dependent oxidoreductase</fullName>
    </submittedName>
</protein>
<dbReference type="Gene3D" id="3.40.50.720">
    <property type="entry name" value="NAD(P)-binding Rossmann-like Domain"/>
    <property type="match status" value="1"/>
</dbReference>